<dbReference type="Proteomes" id="UP000886785">
    <property type="component" value="Unassembled WGS sequence"/>
</dbReference>
<feature type="region of interest" description="Disordered" evidence="1">
    <location>
        <begin position="761"/>
        <end position="800"/>
    </location>
</feature>
<protein>
    <submittedName>
        <fullName evidence="2">Uncharacterized protein</fullName>
    </submittedName>
</protein>
<gene>
    <name evidence="2" type="ORF">IAA54_00995</name>
</gene>
<reference evidence="2" key="1">
    <citation type="submission" date="2020-10" db="EMBL/GenBank/DDBJ databases">
        <authorList>
            <person name="Gilroy R."/>
        </authorList>
    </citation>
    <scope>NUCLEOTIDE SEQUENCE</scope>
    <source>
        <strain evidence="2">ChiSjej1B19-7085</strain>
    </source>
</reference>
<feature type="compositionally biased region" description="Acidic residues" evidence="1">
    <location>
        <begin position="765"/>
        <end position="786"/>
    </location>
</feature>
<dbReference type="AlphaFoldDB" id="A0A9D1DNP7"/>
<dbReference type="InterPro" id="IPR011050">
    <property type="entry name" value="Pectin_lyase_fold/virulence"/>
</dbReference>
<reference evidence="2" key="2">
    <citation type="journal article" date="2021" name="PeerJ">
        <title>Extensive microbial diversity within the chicken gut microbiome revealed by metagenomics and culture.</title>
        <authorList>
            <person name="Gilroy R."/>
            <person name="Ravi A."/>
            <person name="Getino M."/>
            <person name="Pursley I."/>
            <person name="Horton D.L."/>
            <person name="Alikhan N.F."/>
            <person name="Baker D."/>
            <person name="Gharbi K."/>
            <person name="Hall N."/>
            <person name="Watson M."/>
            <person name="Adriaenssens E.M."/>
            <person name="Foster-Nyarko E."/>
            <person name="Jarju S."/>
            <person name="Secka A."/>
            <person name="Antonio M."/>
            <person name="Oren A."/>
            <person name="Chaudhuri R.R."/>
            <person name="La Ragione R."/>
            <person name="Hildebrand F."/>
            <person name="Pallen M.J."/>
        </authorList>
    </citation>
    <scope>NUCLEOTIDE SEQUENCE</scope>
    <source>
        <strain evidence="2">ChiSjej1B19-7085</strain>
    </source>
</reference>
<evidence type="ECO:0000256" key="1">
    <source>
        <dbReference type="SAM" id="MobiDB-lite"/>
    </source>
</evidence>
<comment type="caution">
    <text evidence="2">The sequence shown here is derived from an EMBL/GenBank/DDBJ whole genome shotgun (WGS) entry which is preliminary data.</text>
</comment>
<evidence type="ECO:0000313" key="3">
    <source>
        <dbReference type="Proteomes" id="UP000886785"/>
    </source>
</evidence>
<dbReference type="EMBL" id="DVHF01000010">
    <property type="protein sequence ID" value="HIR56225.1"/>
    <property type="molecule type" value="Genomic_DNA"/>
</dbReference>
<sequence length="924" mass="96823">ICNRFTADSKKDDNSKITCNITNGQIESNCWGVTLFGKGLDEDGSYDNEDLVLTMSDGTINIVDNNEGQGIATNASGGENAGFTINMRGGTVDGGTDGCGMYLPGPGITNISGDAHIIGELQGIRIAAGVLNIEGGTITNSSRRQNNSDLISGGSGGTAGAIVAGKASAGYVDDLIINIGNATIENTTGGDAIVVSDKNMADSDYEENKIEVTVSESTINGNVYTTSTIDGDDTNDGGNVSVKLEDVTVDGIIENKSKSPVTATGVTVTSVIASKDEEAGKVTIIESDITKAPDENSNIIIVNSTVDGKPTTTENVVAVNQNNGKTYEDLETALGEADDGDTIIISKDLEMKATDQYIVGEGVTLTAADDVTITIDGAEGNGVRGNFILKDDATLDGLNITLGENTAEHDIVSIEDNGATVKNCTFTGSYDGGEEVSRAIVMNAGMSGFTISDNTFNNLRQPAYVEGEGTISGNTTNNTSGWVVCADHKATFEDNKFGDNKVDIAIIANNNTTNEYADGITQLSKENDGASIQNEMLNVKADDGKLIVNPDDGNYTLDAAIDYAKEHNETIVLNGDFEDITVDEAVKIDANGYKITGDVSLANGSSIENADLSEVGEITVESGSADLSGNYWGEDGPKEIDGATIGTYYEDLTALEERDPTYVGDQLDTAKELLEKAKFEAISSKEANTKEAVDELVREKLDEILKGFEGEYTIVDSGFTAAVDGDAKNPDGTEGEYTFSVVLTYVGDSAKVENLTITITAAEYVPEDPDVPDPDPEEPGDNDDDNSSSSGGSSGGGSFIGHPDGWVPGGIIILDGSEQIQPTGSLLLDTKTYTMAPGVVYDILATLEGASENELRVYSSQPGVASVEAIGGGKYRVTGLADGQTYIMFEVWRDGVMLNHASVKVTIADGVTAYGESNREASIF</sequence>
<dbReference type="SUPFAM" id="SSF51126">
    <property type="entry name" value="Pectin lyase-like"/>
    <property type="match status" value="1"/>
</dbReference>
<evidence type="ECO:0000313" key="2">
    <source>
        <dbReference type="EMBL" id="HIR56225.1"/>
    </source>
</evidence>
<proteinExistence type="predicted"/>
<name>A0A9D1DNP7_9FIRM</name>
<organism evidence="2 3">
    <name type="scientific">Candidatus Gallacutalibacter pullicola</name>
    <dbReference type="NCBI Taxonomy" id="2840830"/>
    <lineage>
        <taxon>Bacteria</taxon>
        <taxon>Bacillati</taxon>
        <taxon>Bacillota</taxon>
        <taxon>Clostridia</taxon>
        <taxon>Eubacteriales</taxon>
        <taxon>Candidatus Gallacutalibacter</taxon>
    </lineage>
</organism>
<accession>A0A9D1DNP7</accession>
<feature type="non-terminal residue" evidence="2">
    <location>
        <position position="1"/>
    </location>
</feature>